<dbReference type="InterPro" id="IPR050624">
    <property type="entry name" value="HTH-type_Tx_Regulator"/>
</dbReference>
<name>A0ABN8A8L9_9BACI</name>
<dbReference type="Pfam" id="PF00440">
    <property type="entry name" value="TetR_N"/>
    <property type="match status" value="1"/>
</dbReference>
<dbReference type="SUPFAM" id="SSF46689">
    <property type="entry name" value="Homeodomain-like"/>
    <property type="match status" value="1"/>
</dbReference>
<dbReference type="EMBL" id="CAKJTJ010000011">
    <property type="protein sequence ID" value="CAG9621504.1"/>
    <property type="molecule type" value="Genomic_DNA"/>
</dbReference>
<evidence type="ECO:0000313" key="6">
    <source>
        <dbReference type="Proteomes" id="UP000789833"/>
    </source>
</evidence>
<dbReference type="Proteomes" id="UP000789833">
    <property type="component" value="Unassembled WGS sequence"/>
</dbReference>
<accession>A0ABN8A8L9</accession>
<keyword evidence="6" id="KW-1185">Reference proteome</keyword>
<sequence>MSKKQLIMEKASELFAKHGFEATSVQQITEYCGISKGAFYLSFKSKDELIFSMIDYFLLEITTDIDQLVKNSDFTTLLHDFYYQMFQSFQKHSDLAKVLIKEQSHSLNKEIFIKTRIYDIKMDEAILLMINKLYKEKVKDTKYDLLYCIKGFLRIHSELFLFYNLDLNLNQLCDSLVEKTNILAAHTSMPFITEDLTFYLKNSERNAESQEDLLKLIQQKWNEVDDTVVKESLKLIEKDFPAPSFPPAIRKGLIENIRKHPQGKWLALLLDQYYGE</sequence>
<dbReference type="PRINTS" id="PR00455">
    <property type="entry name" value="HTHTETR"/>
</dbReference>
<evidence type="ECO:0000313" key="5">
    <source>
        <dbReference type="EMBL" id="CAG9621504.1"/>
    </source>
</evidence>
<evidence type="ECO:0000256" key="2">
    <source>
        <dbReference type="ARBA" id="ARBA00023125"/>
    </source>
</evidence>
<dbReference type="RefSeq" id="WP_230501393.1">
    <property type="nucleotide sequence ID" value="NZ_CAKJTJ010000011.1"/>
</dbReference>
<proteinExistence type="predicted"/>
<evidence type="ECO:0000259" key="4">
    <source>
        <dbReference type="PROSITE" id="PS50977"/>
    </source>
</evidence>
<evidence type="ECO:0000256" key="1">
    <source>
        <dbReference type="ARBA" id="ARBA00022491"/>
    </source>
</evidence>
<dbReference type="PROSITE" id="PS50977">
    <property type="entry name" value="HTH_TETR_2"/>
    <property type="match status" value="1"/>
</dbReference>
<reference evidence="5 6" key="1">
    <citation type="submission" date="2021-10" db="EMBL/GenBank/DDBJ databases">
        <authorList>
            <person name="Criscuolo A."/>
        </authorList>
    </citation>
    <scope>NUCLEOTIDE SEQUENCE [LARGE SCALE GENOMIC DNA]</scope>
    <source>
        <strain evidence="6">CIP 111883</strain>
    </source>
</reference>
<protein>
    <recommendedName>
        <fullName evidence="4">HTH tetR-type domain-containing protein</fullName>
    </recommendedName>
</protein>
<gene>
    <name evidence="5" type="ORF">BACCIP111883_02277</name>
</gene>
<feature type="domain" description="HTH tetR-type" evidence="4">
    <location>
        <begin position="1"/>
        <end position="61"/>
    </location>
</feature>
<evidence type="ECO:0000256" key="3">
    <source>
        <dbReference type="PROSITE-ProRule" id="PRU00335"/>
    </source>
</evidence>
<dbReference type="InterPro" id="IPR009057">
    <property type="entry name" value="Homeodomain-like_sf"/>
</dbReference>
<dbReference type="PANTHER" id="PTHR43479:SF11">
    <property type="entry name" value="ACREF_ENVCD OPERON REPRESSOR-RELATED"/>
    <property type="match status" value="1"/>
</dbReference>
<dbReference type="InterPro" id="IPR001647">
    <property type="entry name" value="HTH_TetR"/>
</dbReference>
<dbReference type="PANTHER" id="PTHR43479">
    <property type="entry name" value="ACREF/ENVCD OPERON REPRESSOR-RELATED"/>
    <property type="match status" value="1"/>
</dbReference>
<comment type="caution">
    <text evidence="5">The sequence shown here is derived from an EMBL/GenBank/DDBJ whole genome shotgun (WGS) entry which is preliminary data.</text>
</comment>
<feature type="DNA-binding region" description="H-T-H motif" evidence="3">
    <location>
        <begin position="24"/>
        <end position="43"/>
    </location>
</feature>
<organism evidence="5 6">
    <name type="scientific">Sutcliffiella rhizosphaerae</name>
    <dbReference type="NCBI Taxonomy" id="2880967"/>
    <lineage>
        <taxon>Bacteria</taxon>
        <taxon>Bacillati</taxon>
        <taxon>Bacillota</taxon>
        <taxon>Bacilli</taxon>
        <taxon>Bacillales</taxon>
        <taxon>Bacillaceae</taxon>
        <taxon>Sutcliffiella</taxon>
    </lineage>
</organism>
<keyword evidence="2 3" id="KW-0238">DNA-binding</keyword>
<keyword evidence="1" id="KW-0678">Repressor</keyword>
<dbReference type="Gene3D" id="1.10.357.10">
    <property type="entry name" value="Tetracycline Repressor, domain 2"/>
    <property type="match status" value="1"/>
</dbReference>